<evidence type="ECO:0000313" key="5">
    <source>
        <dbReference type="Proteomes" id="UP000579605"/>
    </source>
</evidence>
<name>A0A852ZLI8_9ACTN</name>
<keyword evidence="2" id="KW-0812">Transmembrane</keyword>
<evidence type="ECO:0000313" key="4">
    <source>
        <dbReference type="EMBL" id="NYH92472.1"/>
    </source>
</evidence>
<protein>
    <recommendedName>
        <fullName evidence="3">F5/8 type C domain-containing protein</fullName>
    </recommendedName>
</protein>
<keyword evidence="2" id="KW-1133">Transmembrane helix</keyword>
<dbReference type="InterPro" id="IPR008979">
    <property type="entry name" value="Galactose-bd-like_sf"/>
</dbReference>
<evidence type="ECO:0000256" key="2">
    <source>
        <dbReference type="SAM" id="Phobius"/>
    </source>
</evidence>
<dbReference type="Proteomes" id="UP000579605">
    <property type="component" value="Unassembled WGS sequence"/>
</dbReference>
<dbReference type="Pfam" id="PF00754">
    <property type="entry name" value="F5_F8_type_C"/>
    <property type="match status" value="1"/>
</dbReference>
<dbReference type="Gene3D" id="2.60.120.260">
    <property type="entry name" value="Galactose-binding domain-like"/>
    <property type="match status" value="1"/>
</dbReference>
<feature type="region of interest" description="Disordered" evidence="1">
    <location>
        <begin position="72"/>
        <end position="94"/>
    </location>
</feature>
<dbReference type="AlphaFoldDB" id="A0A852ZLI8"/>
<dbReference type="PROSITE" id="PS50022">
    <property type="entry name" value="FA58C_3"/>
    <property type="match status" value="1"/>
</dbReference>
<keyword evidence="2" id="KW-0472">Membrane</keyword>
<feature type="domain" description="F5/8 type C" evidence="3">
    <location>
        <begin position="62"/>
        <end position="213"/>
    </location>
</feature>
<dbReference type="InterPro" id="IPR006311">
    <property type="entry name" value="TAT_signal"/>
</dbReference>
<comment type="caution">
    <text evidence="4">The sequence shown here is derived from an EMBL/GenBank/DDBJ whole genome shotgun (WGS) entry which is preliminary data.</text>
</comment>
<dbReference type="Pfam" id="PF16147">
    <property type="entry name" value="DUF4855"/>
    <property type="match status" value="1"/>
</dbReference>
<keyword evidence="5" id="KW-1185">Reference proteome</keyword>
<feature type="region of interest" description="Disordered" evidence="1">
    <location>
        <begin position="215"/>
        <end position="236"/>
    </location>
</feature>
<dbReference type="RefSeq" id="WP_179789898.1">
    <property type="nucleotide sequence ID" value="NZ_BAAARR010000005.1"/>
</dbReference>
<dbReference type="InterPro" id="IPR032329">
    <property type="entry name" value="DUF4855"/>
</dbReference>
<evidence type="ECO:0000259" key="3">
    <source>
        <dbReference type="PROSITE" id="PS50022"/>
    </source>
</evidence>
<sequence>MDPRSTADRGRDDAEDASALVSLGRMSRRRFITAAGVAAAAFGGASTLAVPAAAESTLRNLAAGASYGVTAGRPNLSDGEGDETSYPETGNLLTDGQYSGTEFTDAGWRGYLRQDTRTIAIDLGKIGTVQKVLIDYLFYPSAAVYLPNQVRVALSMDGKTWRLAGTAPGDNVGTVNEHRVVGVEVAPTYARYVQVHFDVNGWAFVDEIEVLGTEGIEPGTREPTGEIVKPDSQDPGQFLRQGTGQVGGVKNMFLAYTYWTQSELGEVGKWSAEDLREVITHVDSDSVSTDWMWDTVLLMAGGSELDGYPDQPRWDDLLDRLFEPDINIDALDQAVATARQTLDDDGQTIRLVLPIPNPVATLDRPWGSLNGEELDLNPTRVGAQVSAANRLRVVHWYIDQALQRLRAARHRNFRLAGFYWMREQIAPRSSDSALVQKVSALLHDRPENLRFYWIPWFQSAGFAYWRDYGFDASMMQPNYFFDRILSPTDTSRLELNAEIARWSGQGVELEIDEAALTDAGARQKWLNYLEVDRATSADKAIKGYYWGTRTTFQAMVESTDPEVRAMYDAAYEFIRRSR</sequence>
<evidence type="ECO:0000256" key="1">
    <source>
        <dbReference type="SAM" id="MobiDB-lite"/>
    </source>
</evidence>
<dbReference type="EMBL" id="JACBZH010000001">
    <property type="protein sequence ID" value="NYH92472.1"/>
    <property type="molecule type" value="Genomic_DNA"/>
</dbReference>
<gene>
    <name evidence="4" type="ORF">F4554_005110</name>
</gene>
<feature type="compositionally biased region" description="Basic and acidic residues" evidence="1">
    <location>
        <begin position="219"/>
        <end position="232"/>
    </location>
</feature>
<proteinExistence type="predicted"/>
<dbReference type="InterPro" id="IPR000421">
    <property type="entry name" value="FA58C"/>
</dbReference>
<dbReference type="PROSITE" id="PS51318">
    <property type="entry name" value="TAT"/>
    <property type="match status" value="1"/>
</dbReference>
<accession>A0A852ZLI8</accession>
<dbReference type="SUPFAM" id="SSF49785">
    <property type="entry name" value="Galactose-binding domain-like"/>
    <property type="match status" value="1"/>
</dbReference>
<organism evidence="4 5">
    <name type="scientific">Actinopolymorpha rutila</name>
    <dbReference type="NCBI Taxonomy" id="446787"/>
    <lineage>
        <taxon>Bacteria</taxon>
        <taxon>Bacillati</taxon>
        <taxon>Actinomycetota</taxon>
        <taxon>Actinomycetes</taxon>
        <taxon>Propionibacteriales</taxon>
        <taxon>Actinopolymorphaceae</taxon>
        <taxon>Actinopolymorpha</taxon>
    </lineage>
</organism>
<reference evidence="4 5" key="1">
    <citation type="submission" date="2020-07" db="EMBL/GenBank/DDBJ databases">
        <title>Sequencing the genomes of 1000 actinobacteria strains.</title>
        <authorList>
            <person name="Klenk H.-P."/>
        </authorList>
    </citation>
    <scope>NUCLEOTIDE SEQUENCE [LARGE SCALE GENOMIC DNA]</scope>
    <source>
        <strain evidence="4 5">DSM 18448</strain>
    </source>
</reference>
<feature type="transmembrane region" description="Helical" evidence="2">
    <location>
        <begin position="31"/>
        <end position="54"/>
    </location>
</feature>